<sequence length="577" mass="63650">MALDGDERIISAIRILSRASSEALGRILLRDRDTFRTAHQKLANTVKLEGGITLLGAIKKDFEKIKEFLQKPESEAVGRPYWEGREVRLLDIQRVSRNSSYNDRFRCFLAERSLALEFEEWELKKYQTSRLDKIVSNPHAAEDKNGHMLEFLTSKGILDGTPEAKVDRGAIRGLKNGQRSLFIERKNPSRRGVSAIFSFKSSLLRRIPYREMGIIEVLLAGEENKDVAQLAEDKSGTLDSYQSHYDRSFSSDSNDGHDGEGIELRPSKRRRIESDRENNQRTPEVQAFSVEGQSIQNRLPVSNIQTRMAAAYAPSAQETLYHFDTTTISNGRRTRKNKVQQSGRRSHTQWNPSERGTGSPLTPDGSVSTTDENDSQQSSEESRRSFSSTTDTQDVDLAEPVILDGGAAVSDISTPSIGRLICIPSHARERANADTISTQHHAGCASQSRDSPSGRTRLHAYANADRWAGPSGGVHSLPTSAYIPDTDVWAMQFGGAGSLPADTYIPDTDAWAMQSASADSLPASAYIPNTGMWAMQPGSVDSLPANAYVPDTDAWARQCATQPQSNIPNIPTYGDAS</sequence>
<dbReference type="KEGG" id="cim:CIMG_02733"/>
<feature type="region of interest" description="Disordered" evidence="1">
    <location>
        <begin position="235"/>
        <end position="291"/>
    </location>
</feature>
<dbReference type="OMA" id="CIPSHAR"/>
<reference evidence="3" key="2">
    <citation type="journal article" date="2010" name="Genome Res.">
        <title>Population genomic sequencing of Coccidioides fungi reveals recent hybridization and transposon control.</title>
        <authorList>
            <person name="Neafsey D.E."/>
            <person name="Barker B.M."/>
            <person name="Sharpton T.J."/>
            <person name="Stajich J.E."/>
            <person name="Park D.J."/>
            <person name="Whiston E."/>
            <person name="Hung C.-Y."/>
            <person name="McMahan C."/>
            <person name="White J."/>
            <person name="Sykes S."/>
            <person name="Heiman D."/>
            <person name="Young S."/>
            <person name="Zeng Q."/>
            <person name="Abouelleil A."/>
            <person name="Aftuck L."/>
            <person name="Bessette D."/>
            <person name="Brown A."/>
            <person name="FitzGerald M."/>
            <person name="Lui A."/>
            <person name="Macdonald J.P."/>
            <person name="Priest M."/>
            <person name="Orbach M.J."/>
            <person name="Galgiani J.N."/>
            <person name="Kirkland T.N."/>
            <person name="Cole G.T."/>
            <person name="Birren B.W."/>
            <person name="Henn M.R."/>
            <person name="Taylor J.W."/>
            <person name="Rounsley S.D."/>
        </authorList>
    </citation>
    <scope>GENOME REANNOTATION</scope>
    <source>
        <strain evidence="3">RS</strain>
    </source>
</reference>
<name>J3KM00_COCIM</name>
<gene>
    <name evidence="2" type="ORF">CIMG_02733</name>
</gene>
<feature type="region of interest" description="Disordered" evidence="1">
    <location>
        <begin position="324"/>
        <end position="393"/>
    </location>
</feature>
<keyword evidence="3" id="KW-1185">Reference proteome</keyword>
<dbReference type="STRING" id="246410.J3KM00"/>
<dbReference type="InParanoid" id="J3KM00"/>
<evidence type="ECO:0000313" key="2">
    <source>
        <dbReference type="EMBL" id="EAS37379.3"/>
    </source>
</evidence>
<dbReference type="Proteomes" id="UP000001261">
    <property type="component" value="Unassembled WGS sequence"/>
</dbReference>
<organism evidence="2 3">
    <name type="scientific">Coccidioides immitis (strain RS)</name>
    <name type="common">Valley fever fungus</name>
    <dbReference type="NCBI Taxonomy" id="246410"/>
    <lineage>
        <taxon>Eukaryota</taxon>
        <taxon>Fungi</taxon>
        <taxon>Dikarya</taxon>
        <taxon>Ascomycota</taxon>
        <taxon>Pezizomycotina</taxon>
        <taxon>Eurotiomycetes</taxon>
        <taxon>Eurotiomycetidae</taxon>
        <taxon>Onygenales</taxon>
        <taxon>Onygenaceae</taxon>
        <taxon>Coccidioides</taxon>
    </lineage>
</organism>
<accession>J3KM00</accession>
<feature type="compositionally biased region" description="Low complexity" evidence="1">
    <location>
        <begin position="375"/>
        <end position="392"/>
    </location>
</feature>
<proteinExistence type="predicted"/>
<dbReference type="AlphaFoldDB" id="J3KM00"/>
<dbReference type="GeneID" id="4567292"/>
<evidence type="ECO:0000313" key="3">
    <source>
        <dbReference type="Proteomes" id="UP000001261"/>
    </source>
</evidence>
<dbReference type="OrthoDB" id="4207584at2759"/>
<reference evidence="3" key="1">
    <citation type="journal article" date="2009" name="Genome Res.">
        <title>Comparative genomic analyses of the human fungal pathogens Coccidioides and their relatives.</title>
        <authorList>
            <person name="Sharpton T.J."/>
            <person name="Stajich J.E."/>
            <person name="Rounsley S.D."/>
            <person name="Gardner M.J."/>
            <person name="Wortman J.R."/>
            <person name="Jordar V.S."/>
            <person name="Maiti R."/>
            <person name="Kodira C.D."/>
            <person name="Neafsey D.E."/>
            <person name="Zeng Q."/>
            <person name="Hung C.-Y."/>
            <person name="McMahan C."/>
            <person name="Muszewska A."/>
            <person name="Grynberg M."/>
            <person name="Mandel M.A."/>
            <person name="Kellner E.M."/>
            <person name="Barker B.M."/>
            <person name="Galgiani J.N."/>
            <person name="Orbach M.J."/>
            <person name="Kirkland T.N."/>
            <person name="Cole G.T."/>
            <person name="Henn M.R."/>
            <person name="Birren B.W."/>
            <person name="Taylor J.W."/>
        </authorList>
    </citation>
    <scope>NUCLEOTIDE SEQUENCE [LARGE SCALE GENOMIC DNA]</scope>
    <source>
        <strain evidence="3">RS</strain>
    </source>
</reference>
<feature type="compositionally biased region" description="Polar residues" evidence="1">
    <location>
        <begin position="339"/>
        <end position="369"/>
    </location>
</feature>
<evidence type="ECO:0000256" key="1">
    <source>
        <dbReference type="SAM" id="MobiDB-lite"/>
    </source>
</evidence>
<dbReference type="EMBL" id="GG704911">
    <property type="protein sequence ID" value="EAS37379.3"/>
    <property type="molecule type" value="Genomic_DNA"/>
</dbReference>
<dbReference type="VEuPathDB" id="FungiDB:CIMG_02733"/>
<feature type="compositionally biased region" description="Basic and acidic residues" evidence="1">
    <location>
        <begin position="244"/>
        <end position="279"/>
    </location>
</feature>
<dbReference type="RefSeq" id="XP_001248962.1">
    <property type="nucleotide sequence ID" value="XM_001248961.1"/>
</dbReference>
<protein>
    <submittedName>
        <fullName evidence="2">Uncharacterized protein</fullName>
    </submittedName>
</protein>